<reference evidence="1" key="1">
    <citation type="submission" date="2021-01" db="EMBL/GenBank/DDBJ databases">
        <authorList>
            <person name="Kaushik A."/>
        </authorList>
    </citation>
    <scope>NUCLEOTIDE SEQUENCE</scope>
    <source>
        <strain evidence="1">AG4-R118</strain>
    </source>
</reference>
<gene>
    <name evidence="1" type="ORF">RDB_LOCUS145594</name>
</gene>
<sequence>MWQSASPCLALVCSSPLHHHKTTTASRTLAKGVEGLLVASCASLTWRKPRLLAMQVEKGVAKRPKRLVVGLTYTGSASIFYPMIQTDRHNPLQLVSRHYIPQFKLDEPSLLDRLAAHLRLNKGNKQPVDKAVAEGYDFVSRNYIPGDQVVLVARPRYKEDPDLYVEAAETLARQLHNGTGPSDCSNLKPINGGEAETKRIPIHGVAVIGMYSVSQSERIKVWFQTQLASSESKVDSMSEWSDELKSRFPLGTEHIICNKWEDGKEHACWTRFGPDGGIISRQIFLCTDSLGWDMWIHCTKHVIYYKEDWIPEWDKHEPVWTREPSSSPSGSRDTIMAEGMKPEGMHRHELRKYEDLPGAISLLVWTWS</sequence>
<evidence type="ECO:0000313" key="2">
    <source>
        <dbReference type="Proteomes" id="UP000663888"/>
    </source>
</evidence>
<dbReference type="AlphaFoldDB" id="A0A8H3HBH5"/>
<comment type="caution">
    <text evidence="1">The sequence shown here is derived from an EMBL/GenBank/DDBJ whole genome shotgun (WGS) entry which is preliminary data.</text>
</comment>
<organism evidence="1 2">
    <name type="scientific">Rhizoctonia solani</name>
    <dbReference type="NCBI Taxonomy" id="456999"/>
    <lineage>
        <taxon>Eukaryota</taxon>
        <taxon>Fungi</taxon>
        <taxon>Dikarya</taxon>
        <taxon>Basidiomycota</taxon>
        <taxon>Agaricomycotina</taxon>
        <taxon>Agaricomycetes</taxon>
        <taxon>Cantharellales</taxon>
        <taxon>Ceratobasidiaceae</taxon>
        <taxon>Rhizoctonia</taxon>
    </lineage>
</organism>
<protein>
    <submittedName>
        <fullName evidence="1">Uncharacterized protein</fullName>
    </submittedName>
</protein>
<name>A0A8H3HBH5_9AGAM</name>
<accession>A0A8H3HBH5</accession>
<proteinExistence type="predicted"/>
<dbReference type="Proteomes" id="UP000663888">
    <property type="component" value="Unassembled WGS sequence"/>
</dbReference>
<evidence type="ECO:0000313" key="1">
    <source>
        <dbReference type="EMBL" id="CAE6494595.1"/>
    </source>
</evidence>
<dbReference type="EMBL" id="CAJMWX010001531">
    <property type="protein sequence ID" value="CAE6494595.1"/>
    <property type="molecule type" value="Genomic_DNA"/>
</dbReference>